<organism evidence="1 2">
    <name type="scientific">Cymbomonas tetramitiformis</name>
    <dbReference type="NCBI Taxonomy" id="36881"/>
    <lineage>
        <taxon>Eukaryota</taxon>
        <taxon>Viridiplantae</taxon>
        <taxon>Chlorophyta</taxon>
        <taxon>Pyramimonadophyceae</taxon>
        <taxon>Pyramimonadales</taxon>
        <taxon>Pyramimonadaceae</taxon>
        <taxon>Cymbomonas</taxon>
    </lineage>
</organism>
<proteinExistence type="predicted"/>
<evidence type="ECO:0000313" key="2">
    <source>
        <dbReference type="Proteomes" id="UP001190700"/>
    </source>
</evidence>
<dbReference type="AlphaFoldDB" id="A0AAE0C7A3"/>
<evidence type="ECO:0000313" key="1">
    <source>
        <dbReference type="EMBL" id="KAK3249048.1"/>
    </source>
</evidence>
<dbReference type="Proteomes" id="UP001190700">
    <property type="component" value="Unassembled WGS sequence"/>
</dbReference>
<protein>
    <submittedName>
        <fullName evidence="1">Uncharacterized protein</fullName>
    </submittedName>
</protein>
<keyword evidence="2" id="KW-1185">Reference proteome</keyword>
<name>A0AAE0C7A3_9CHLO</name>
<dbReference type="EMBL" id="LGRX02027621">
    <property type="protein sequence ID" value="KAK3249048.1"/>
    <property type="molecule type" value="Genomic_DNA"/>
</dbReference>
<comment type="caution">
    <text evidence="1">The sequence shown here is derived from an EMBL/GenBank/DDBJ whole genome shotgun (WGS) entry which is preliminary data.</text>
</comment>
<accession>A0AAE0C7A3</accession>
<reference evidence="1 2" key="1">
    <citation type="journal article" date="2015" name="Genome Biol. Evol.">
        <title>Comparative Genomics of a Bacterivorous Green Alga Reveals Evolutionary Causalities and Consequences of Phago-Mixotrophic Mode of Nutrition.</title>
        <authorList>
            <person name="Burns J.A."/>
            <person name="Paasch A."/>
            <person name="Narechania A."/>
            <person name="Kim E."/>
        </authorList>
    </citation>
    <scope>NUCLEOTIDE SEQUENCE [LARGE SCALE GENOMIC DNA]</scope>
    <source>
        <strain evidence="1 2">PLY_AMNH</strain>
    </source>
</reference>
<gene>
    <name evidence="1" type="ORF">CYMTET_41527</name>
</gene>
<sequence>MTEERSETPWRLYDAPPRGKGVLQLVGGSSHLVDGPFDLQRLRALLGDCDMVQMVPVIDDDEWAESELGLWVDEDGRNKNLPSNAEATDVYGEHVCGGSIVGPLLVINLGDCI</sequence>